<dbReference type="AlphaFoldDB" id="A0A4Q0LR18"/>
<dbReference type="InterPro" id="IPR051541">
    <property type="entry name" value="PTS_SugarTrans_NitroReg"/>
</dbReference>
<comment type="caution">
    <text evidence="2">The sequence shown here is derived from an EMBL/GenBank/DDBJ whole genome shotgun (WGS) entry which is preliminary data.</text>
</comment>
<protein>
    <submittedName>
        <fullName evidence="2">PTS sugar transporter subunit IIA</fullName>
    </submittedName>
</protein>
<dbReference type="EMBL" id="SCLX01000035">
    <property type="protein sequence ID" value="RXF57508.1"/>
    <property type="molecule type" value="Genomic_DNA"/>
</dbReference>
<dbReference type="PANTHER" id="PTHR47738">
    <property type="entry name" value="PTS SYSTEM FRUCTOSE-LIKE EIIA COMPONENT-RELATED"/>
    <property type="match status" value="1"/>
</dbReference>
<dbReference type="Proteomes" id="UP000289808">
    <property type="component" value="Unassembled WGS sequence"/>
</dbReference>
<dbReference type="InterPro" id="IPR002178">
    <property type="entry name" value="PTS_EIIA_type-2_dom"/>
</dbReference>
<evidence type="ECO:0000313" key="3">
    <source>
        <dbReference type="Proteomes" id="UP000289808"/>
    </source>
</evidence>
<evidence type="ECO:0000259" key="1">
    <source>
        <dbReference type="PROSITE" id="PS51094"/>
    </source>
</evidence>
<sequence>MNVMNEVGSEIRLSFVKDGLVFAQLDVSDSTDAISTLADQLFKQGFVTESYKQAVLDREEIFPTGLPSGEGGVAIPHTDVKYVNKPVIAFATLKKPVFFKNMADKSKDVEVRFVAMLAMKEPHSQVQLLQKLMEMFQEQELMSKLVEYKDSKELYDALASYFN</sequence>
<feature type="domain" description="PTS EIIA type-2" evidence="1">
    <location>
        <begin position="14"/>
        <end position="161"/>
    </location>
</feature>
<dbReference type="RefSeq" id="WP_003654482.1">
    <property type="nucleotide sequence ID" value="NZ_CAZZQD010000001.1"/>
</dbReference>
<proteinExistence type="predicted"/>
<keyword evidence="2" id="KW-0813">Transport</keyword>
<evidence type="ECO:0000313" key="2">
    <source>
        <dbReference type="EMBL" id="RXF57508.1"/>
    </source>
</evidence>
<keyword evidence="2" id="KW-0762">Sugar transport</keyword>
<dbReference type="CDD" id="cd00211">
    <property type="entry name" value="PTS_IIA_fru"/>
    <property type="match status" value="1"/>
</dbReference>
<gene>
    <name evidence="2" type="ORF">ERD32_06795</name>
</gene>
<dbReference type="Gene3D" id="3.40.930.10">
    <property type="entry name" value="Mannitol-specific EII, Chain A"/>
    <property type="match status" value="1"/>
</dbReference>
<accession>A0A4Q0LR18</accession>
<reference evidence="2 3" key="1">
    <citation type="submission" date="2019-01" db="EMBL/GenBank/DDBJ databases">
        <title>The genome sequence of Lactobacillus crispatus L49.</title>
        <authorList>
            <person name="Zhong J."/>
            <person name="Zhang J."/>
        </authorList>
    </citation>
    <scope>NUCLEOTIDE SEQUENCE [LARGE SCALE GENOMIC DNA]</scope>
    <source>
        <strain evidence="2 3">L49</strain>
    </source>
</reference>
<dbReference type="PANTHER" id="PTHR47738:SF3">
    <property type="entry name" value="PHOSPHOTRANSFERASE SYSTEM MANNITOL_FRUCTOSE-SPECIFIC IIA DOMAIN CONTAINING PROTEIN"/>
    <property type="match status" value="1"/>
</dbReference>
<dbReference type="InterPro" id="IPR016152">
    <property type="entry name" value="PTrfase/Anion_transptr"/>
</dbReference>
<organism evidence="2 3">
    <name type="scientific">Lactobacillus crispatus</name>
    <dbReference type="NCBI Taxonomy" id="47770"/>
    <lineage>
        <taxon>Bacteria</taxon>
        <taxon>Bacillati</taxon>
        <taxon>Bacillota</taxon>
        <taxon>Bacilli</taxon>
        <taxon>Lactobacillales</taxon>
        <taxon>Lactobacillaceae</taxon>
        <taxon>Lactobacillus</taxon>
    </lineage>
</organism>
<name>A0A4Q0LR18_9LACO</name>
<dbReference type="Pfam" id="PF00359">
    <property type="entry name" value="PTS_EIIA_2"/>
    <property type="match status" value="1"/>
</dbReference>
<dbReference type="PROSITE" id="PS51094">
    <property type="entry name" value="PTS_EIIA_TYPE_2"/>
    <property type="match status" value="1"/>
</dbReference>
<dbReference type="SUPFAM" id="SSF55804">
    <property type="entry name" value="Phoshotransferase/anion transport protein"/>
    <property type="match status" value="1"/>
</dbReference>